<dbReference type="AlphaFoldDB" id="A0AAW1JW90"/>
<keyword evidence="3" id="KW-1185">Reference proteome</keyword>
<reference evidence="2 3" key="1">
    <citation type="journal article" date="2024" name="BMC Genomics">
        <title>De novo assembly and annotation of Popillia japonica's genome with initial clues to its potential as an invasive pest.</title>
        <authorList>
            <person name="Cucini C."/>
            <person name="Boschi S."/>
            <person name="Funari R."/>
            <person name="Cardaioli E."/>
            <person name="Iannotti N."/>
            <person name="Marturano G."/>
            <person name="Paoli F."/>
            <person name="Bruttini M."/>
            <person name="Carapelli A."/>
            <person name="Frati F."/>
            <person name="Nardi F."/>
        </authorList>
    </citation>
    <scope>NUCLEOTIDE SEQUENCE [LARGE SCALE GENOMIC DNA]</scope>
    <source>
        <strain evidence="2">DMR45628</strain>
    </source>
</reference>
<feature type="compositionally biased region" description="Polar residues" evidence="1">
    <location>
        <begin position="300"/>
        <end position="328"/>
    </location>
</feature>
<comment type="caution">
    <text evidence="2">The sequence shown here is derived from an EMBL/GenBank/DDBJ whole genome shotgun (WGS) entry which is preliminary data.</text>
</comment>
<gene>
    <name evidence="2" type="ORF">QE152_g27188</name>
</gene>
<feature type="compositionally biased region" description="Polar residues" evidence="1">
    <location>
        <begin position="359"/>
        <end position="376"/>
    </location>
</feature>
<evidence type="ECO:0000256" key="1">
    <source>
        <dbReference type="SAM" id="MobiDB-lite"/>
    </source>
</evidence>
<feature type="compositionally biased region" description="Polar residues" evidence="1">
    <location>
        <begin position="343"/>
        <end position="352"/>
    </location>
</feature>
<name>A0AAW1JW90_POPJA</name>
<accession>A0AAW1JW90</accession>
<dbReference type="Proteomes" id="UP001458880">
    <property type="component" value="Unassembled WGS sequence"/>
</dbReference>
<dbReference type="EMBL" id="JASPKY010000329">
    <property type="protein sequence ID" value="KAK9708457.1"/>
    <property type="molecule type" value="Genomic_DNA"/>
</dbReference>
<feature type="region of interest" description="Disordered" evidence="1">
    <location>
        <begin position="343"/>
        <end position="449"/>
    </location>
</feature>
<organism evidence="2 3">
    <name type="scientific">Popillia japonica</name>
    <name type="common">Japanese beetle</name>
    <dbReference type="NCBI Taxonomy" id="7064"/>
    <lineage>
        <taxon>Eukaryota</taxon>
        <taxon>Metazoa</taxon>
        <taxon>Ecdysozoa</taxon>
        <taxon>Arthropoda</taxon>
        <taxon>Hexapoda</taxon>
        <taxon>Insecta</taxon>
        <taxon>Pterygota</taxon>
        <taxon>Neoptera</taxon>
        <taxon>Endopterygota</taxon>
        <taxon>Coleoptera</taxon>
        <taxon>Polyphaga</taxon>
        <taxon>Scarabaeiformia</taxon>
        <taxon>Scarabaeidae</taxon>
        <taxon>Rutelinae</taxon>
        <taxon>Popillia</taxon>
    </lineage>
</organism>
<sequence length="662" mass="75510">MSKQIDTTQFKELMMLDKSLSAHLGRIEVQTADKALFANIPPDHRKCLTQSDIERIVKRISKYGILQPKRSNKMVQSVSNRSFTNVNIKSSRSITKRRGGNASRLKAVKSLSEGSIRIHKNTTRTIQKTQDKIVPYKNYLDAALDKLETQITKKIKKALTNYSDVPNKKSVNQNYCKTEIGTSPSPTMVTPEDIIDSEEVEIGSSDFEKRSSLSHTFWNKSSKSNYNSDVSSYNEGQLFLEENQVTEDPKAEDTCEFASIKQASLQEQNNGFVGDRNEQTTKLYHPVSSTSGNLKERHSSLYQRGPNITSNSYSGKNRRYSSNSLRDRGSSYQVLLQEIQHTTEVNQTTNNKSSDEKSPLQSLASPNIESLHSPETQQDDKPSWSRVPPDAQQDDKPNWNRFPPETQQGDKPSWSRVPPDAQQDDKPNWNSVPAETQQEDKRNGNRVAPPAIKQHECICGRKQRESRDKSIRFGYASLGTIEEENESGVDSNTALRLLHDEKDGSFESINANWKDSGSGYYKTRQDFYRRRNISKSVSDEYGRLASSSNTSIEHIPDPSKVNLYKVGNSSQRNDRFYFEDFLYDDCVRQECPKKRYYAQKLAKYNQERARRSLEKRPDKLYSYMLNVPSYRGSHRRERASKSNPIEISVATKVCATKVCAQL</sequence>
<protein>
    <submittedName>
        <fullName evidence="2">Uncharacterized protein</fullName>
    </submittedName>
</protein>
<evidence type="ECO:0000313" key="3">
    <source>
        <dbReference type="Proteomes" id="UP001458880"/>
    </source>
</evidence>
<feature type="region of interest" description="Disordered" evidence="1">
    <location>
        <begin position="285"/>
        <end position="328"/>
    </location>
</feature>
<proteinExistence type="predicted"/>
<evidence type="ECO:0000313" key="2">
    <source>
        <dbReference type="EMBL" id="KAK9708457.1"/>
    </source>
</evidence>